<sequence length="504" mass="57281">MGTANLALCYRILRAEIAKFVPMRFIYLTLLFLLLLPGTLLAQQISIVLGKSPLPINQYYTIGIQLHDQALKEYSPFPDIEGFKKSTKYSSTETIITGGATSKILTVYQNYAPLAEGEFVLKPFSMKVNGQTVQSQGTTIVVKSMTATTPGINTPDLISPGDEPETTIDAQPEYIEKDDNAFLTLYTNKDEVYVGEGFTVALYFYLAAEDQQLLDFHDFTNQISAILKQLQQPNVWEESFEFTEITPENVIVEGKPYLRFKLYESVLYPINLQPIRFPQLSLVMLKYKVAKEPSLLNNQRQEGFKTYFARPREIKVKQLPPHPLRDAVPVGNYRLTEKLSRKNAQVNKSLSYLFRVEGEGNLAAIMPPVPETQAGLDIYPPDVRQDVTRRAGRVIGSKSFTYTVLPREPGNYNLGELMHWIYFDPTTARYDTLRPTLTIAVTGNRDTDALVLSRDLGPFYRIIENEDNTLVSLHQFDEIRRYTNIILVVLLAVSGFIFIKRRKL</sequence>
<comment type="caution">
    <text evidence="2">The sequence shown here is derived from an EMBL/GenBank/DDBJ whole genome shotgun (WGS) entry which is preliminary data.</text>
</comment>
<dbReference type="InterPro" id="IPR025738">
    <property type="entry name" value="BatD"/>
</dbReference>
<name>A0ABV1RPB4_9BACT</name>
<evidence type="ECO:0000313" key="2">
    <source>
        <dbReference type="EMBL" id="MER2996224.1"/>
    </source>
</evidence>
<evidence type="ECO:0000256" key="1">
    <source>
        <dbReference type="SAM" id="Phobius"/>
    </source>
</evidence>
<dbReference type="PANTHER" id="PTHR40940">
    <property type="entry name" value="PROTEIN BATD-RELATED"/>
    <property type="match status" value="1"/>
</dbReference>
<dbReference type="PANTHER" id="PTHR40940:SF2">
    <property type="entry name" value="BATD"/>
    <property type="match status" value="1"/>
</dbReference>
<keyword evidence="3" id="KW-1185">Reference proteome</keyword>
<proteinExistence type="predicted"/>
<dbReference type="EMBL" id="JBEOKT010000001">
    <property type="protein sequence ID" value="MER2996224.1"/>
    <property type="molecule type" value="Genomic_DNA"/>
</dbReference>
<keyword evidence="1" id="KW-0812">Transmembrane</keyword>
<gene>
    <name evidence="2" type="ORF">ABS362_01625</name>
</gene>
<dbReference type="Pfam" id="PF13584">
    <property type="entry name" value="BatD"/>
    <property type="match status" value="2"/>
</dbReference>
<feature type="transmembrane region" description="Helical" evidence="1">
    <location>
        <begin position="482"/>
        <end position="499"/>
    </location>
</feature>
<evidence type="ECO:0000313" key="3">
    <source>
        <dbReference type="Proteomes" id="UP001476807"/>
    </source>
</evidence>
<keyword evidence="1" id="KW-0472">Membrane</keyword>
<protein>
    <submittedName>
        <fullName evidence="2">BatD family protein</fullName>
    </submittedName>
</protein>
<reference evidence="2 3" key="1">
    <citation type="submission" date="2024-06" db="EMBL/GenBank/DDBJ databases">
        <title>Pontibacter populi HYL7-15.</title>
        <authorList>
            <person name="Kim M.K."/>
        </authorList>
    </citation>
    <scope>NUCLEOTIDE SEQUENCE [LARGE SCALE GENOMIC DNA]</scope>
    <source>
        <strain evidence="2 3">HYL7-15</strain>
    </source>
</reference>
<accession>A0ABV1RPB4</accession>
<dbReference type="RefSeq" id="WP_350410400.1">
    <property type="nucleotide sequence ID" value="NZ_JBEOKT010000001.1"/>
</dbReference>
<organism evidence="2 3">
    <name type="scientific">Pontibacter populi</name>
    <dbReference type="NCBI Taxonomy" id="890055"/>
    <lineage>
        <taxon>Bacteria</taxon>
        <taxon>Pseudomonadati</taxon>
        <taxon>Bacteroidota</taxon>
        <taxon>Cytophagia</taxon>
        <taxon>Cytophagales</taxon>
        <taxon>Hymenobacteraceae</taxon>
        <taxon>Pontibacter</taxon>
    </lineage>
</organism>
<dbReference type="Proteomes" id="UP001476807">
    <property type="component" value="Unassembled WGS sequence"/>
</dbReference>
<keyword evidence="1" id="KW-1133">Transmembrane helix</keyword>